<dbReference type="STRING" id="99883.ENSTNIP00000007591"/>
<dbReference type="Proteomes" id="UP000007303">
    <property type="component" value="Unassembled WGS sequence"/>
</dbReference>
<dbReference type="AlphaFoldDB" id="H3CH63"/>
<evidence type="ECO:0000313" key="2">
    <source>
        <dbReference type="Proteomes" id="UP000007303"/>
    </source>
</evidence>
<reference evidence="1" key="3">
    <citation type="submission" date="2025-09" db="UniProtKB">
        <authorList>
            <consortium name="Ensembl"/>
        </authorList>
    </citation>
    <scope>IDENTIFICATION</scope>
</reference>
<name>H3CH63_TETNG</name>
<reference evidence="2" key="1">
    <citation type="journal article" date="2004" name="Nature">
        <title>Genome duplication in the teleost fish Tetraodon nigroviridis reveals the early vertebrate proto-karyotype.</title>
        <authorList>
            <person name="Jaillon O."/>
            <person name="Aury J.-M."/>
            <person name="Brunet F."/>
            <person name="Petit J.-L."/>
            <person name="Stange-Thomann N."/>
            <person name="Mauceli E."/>
            <person name="Bouneau L."/>
            <person name="Fischer C."/>
            <person name="Ozouf-Costaz C."/>
            <person name="Bernot A."/>
            <person name="Nicaud S."/>
            <person name="Jaffe D."/>
            <person name="Fisher S."/>
            <person name="Lutfalla G."/>
            <person name="Dossat C."/>
            <person name="Segurens B."/>
            <person name="Dasilva C."/>
            <person name="Salanoubat M."/>
            <person name="Levy M."/>
            <person name="Boudet N."/>
            <person name="Castellano S."/>
            <person name="Anthouard V."/>
            <person name="Jubin C."/>
            <person name="Castelli V."/>
            <person name="Katinka M."/>
            <person name="Vacherie B."/>
            <person name="Biemont C."/>
            <person name="Skalli Z."/>
            <person name="Cattolico L."/>
            <person name="Poulain J."/>
            <person name="De Berardinis V."/>
            <person name="Cruaud C."/>
            <person name="Duprat S."/>
            <person name="Brottier P."/>
            <person name="Coutanceau J.-P."/>
            <person name="Gouzy J."/>
            <person name="Parra G."/>
            <person name="Lardier G."/>
            <person name="Chapple C."/>
            <person name="McKernan K.J."/>
            <person name="McEwan P."/>
            <person name="Bosak S."/>
            <person name="Kellis M."/>
            <person name="Volff J.-N."/>
            <person name="Guigo R."/>
            <person name="Zody M.C."/>
            <person name="Mesirov J."/>
            <person name="Lindblad-Toh K."/>
            <person name="Birren B."/>
            <person name="Nusbaum C."/>
            <person name="Kahn D."/>
            <person name="Robinson-Rechavi M."/>
            <person name="Laudet V."/>
            <person name="Schachter V."/>
            <person name="Quetier F."/>
            <person name="Saurin W."/>
            <person name="Scarpelli C."/>
            <person name="Wincker P."/>
            <person name="Lander E.S."/>
            <person name="Weissenbach J."/>
            <person name="Roest Crollius H."/>
        </authorList>
    </citation>
    <scope>NUCLEOTIDE SEQUENCE [LARGE SCALE GENOMIC DNA]</scope>
</reference>
<protein>
    <submittedName>
        <fullName evidence="1">Uncharacterized protein</fullName>
    </submittedName>
</protein>
<organism evidence="1 2">
    <name type="scientific">Tetraodon nigroviridis</name>
    <name type="common">Spotted green pufferfish</name>
    <name type="synonym">Chelonodon nigroviridis</name>
    <dbReference type="NCBI Taxonomy" id="99883"/>
    <lineage>
        <taxon>Eukaryota</taxon>
        <taxon>Metazoa</taxon>
        <taxon>Chordata</taxon>
        <taxon>Craniata</taxon>
        <taxon>Vertebrata</taxon>
        <taxon>Euteleostomi</taxon>
        <taxon>Actinopterygii</taxon>
        <taxon>Neopterygii</taxon>
        <taxon>Teleostei</taxon>
        <taxon>Neoteleostei</taxon>
        <taxon>Acanthomorphata</taxon>
        <taxon>Eupercaria</taxon>
        <taxon>Tetraodontiformes</taxon>
        <taxon>Tetradontoidea</taxon>
        <taxon>Tetraodontidae</taxon>
        <taxon>Tetraodon</taxon>
    </lineage>
</organism>
<evidence type="ECO:0000313" key="1">
    <source>
        <dbReference type="Ensembl" id="ENSTNIP00000007591.1"/>
    </source>
</evidence>
<dbReference type="HOGENOM" id="CLU_1478421_0_0_1"/>
<accession>H3CH63</accession>
<sequence length="183" mass="20965">MMSLVEGLESAQQLMTQAGTSQPEGGARGRWKALKAESRSWVEQTEDLLWSLQDRIQQVHSRRQKVSELIQDLDHRKQQSVQLRESLSKAQKALQSCDLQLGQLRARAEEGRRQLTERQQVGDKLQVQLSVLQELMQCHLLSIDQSELSVELRPRPPCSDQTSELDPLRLSVSWSQGDHFQLQ</sequence>
<reference evidence="1" key="2">
    <citation type="submission" date="2025-08" db="UniProtKB">
        <authorList>
            <consortium name="Ensembl"/>
        </authorList>
    </citation>
    <scope>IDENTIFICATION</scope>
</reference>
<proteinExistence type="predicted"/>
<dbReference type="Ensembl" id="ENSTNIT00000007751.1">
    <property type="protein sequence ID" value="ENSTNIP00000007591.1"/>
    <property type="gene ID" value="ENSTNIG00000004926.1"/>
</dbReference>
<keyword evidence="2" id="KW-1185">Reference proteome</keyword>
<dbReference type="InParanoid" id="H3CH63"/>
<dbReference type="GeneTree" id="ENSGT00770000121664"/>